<keyword evidence="2" id="KW-1133">Transmembrane helix</keyword>
<dbReference type="STRING" id="36166.T1GGP7"/>
<reference evidence="4" key="1">
    <citation type="submission" date="2013-02" db="EMBL/GenBank/DDBJ databases">
        <authorList>
            <person name="Hughes D."/>
        </authorList>
    </citation>
    <scope>NUCLEOTIDE SEQUENCE</scope>
    <source>
        <strain>Durham</strain>
        <strain evidence="4">NC isolate 2 -- Noor lab</strain>
    </source>
</reference>
<feature type="transmembrane region" description="Helical" evidence="2">
    <location>
        <begin position="62"/>
        <end position="83"/>
    </location>
</feature>
<accession>T1GGP7</accession>
<keyword evidence="2" id="KW-0812">Transmembrane</keyword>
<evidence type="ECO:0000256" key="2">
    <source>
        <dbReference type="SAM" id="Phobius"/>
    </source>
</evidence>
<reference evidence="3" key="2">
    <citation type="submission" date="2015-06" db="UniProtKB">
        <authorList>
            <consortium name="EnsemblMetazoa"/>
        </authorList>
    </citation>
    <scope>IDENTIFICATION</scope>
</reference>
<evidence type="ECO:0000313" key="4">
    <source>
        <dbReference type="Proteomes" id="UP000015102"/>
    </source>
</evidence>
<evidence type="ECO:0000313" key="3">
    <source>
        <dbReference type="EnsemblMetazoa" id="MESCA002571-PA"/>
    </source>
</evidence>
<proteinExistence type="predicted"/>
<feature type="compositionally biased region" description="Polar residues" evidence="1">
    <location>
        <begin position="1"/>
        <end position="10"/>
    </location>
</feature>
<feature type="compositionally biased region" description="Basic and acidic residues" evidence="1">
    <location>
        <begin position="11"/>
        <end position="32"/>
    </location>
</feature>
<keyword evidence="4" id="KW-1185">Reference proteome</keyword>
<dbReference type="EMBL" id="CAQQ02193663">
    <property type="status" value="NOT_ANNOTATED_CDS"/>
    <property type="molecule type" value="Genomic_DNA"/>
</dbReference>
<dbReference type="EnsemblMetazoa" id="MESCA002571-RA">
    <property type="protein sequence ID" value="MESCA002571-PA"/>
    <property type="gene ID" value="MESCA002571"/>
</dbReference>
<protein>
    <submittedName>
        <fullName evidence="3">Uncharacterized protein</fullName>
    </submittedName>
</protein>
<keyword evidence="2" id="KW-0472">Membrane</keyword>
<dbReference type="Proteomes" id="UP000015102">
    <property type="component" value="Unassembled WGS sequence"/>
</dbReference>
<evidence type="ECO:0000256" key="1">
    <source>
        <dbReference type="SAM" id="MobiDB-lite"/>
    </source>
</evidence>
<organism evidence="3 4">
    <name type="scientific">Megaselia scalaris</name>
    <name type="common">Humpbacked fly</name>
    <name type="synonym">Phora scalaris</name>
    <dbReference type="NCBI Taxonomy" id="36166"/>
    <lineage>
        <taxon>Eukaryota</taxon>
        <taxon>Metazoa</taxon>
        <taxon>Ecdysozoa</taxon>
        <taxon>Arthropoda</taxon>
        <taxon>Hexapoda</taxon>
        <taxon>Insecta</taxon>
        <taxon>Pterygota</taxon>
        <taxon>Neoptera</taxon>
        <taxon>Endopterygota</taxon>
        <taxon>Diptera</taxon>
        <taxon>Brachycera</taxon>
        <taxon>Muscomorpha</taxon>
        <taxon>Platypezoidea</taxon>
        <taxon>Phoridae</taxon>
        <taxon>Megaseliini</taxon>
        <taxon>Megaselia</taxon>
    </lineage>
</organism>
<feature type="region of interest" description="Disordered" evidence="1">
    <location>
        <begin position="1"/>
        <end position="39"/>
    </location>
</feature>
<dbReference type="AlphaFoldDB" id="T1GGP7"/>
<dbReference type="HOGENOM" id="CLU_2485931_0_0_1"/>
<sequence length="87" mass="10012">MEVVDSSTKTSRNESEFESKSEHSDKLHEKPSGKKKKLPDKVFVPRESYLTCLLEVDHMKSIYHVFVAVLLILLLNVAANDYFEEGR</sequence>
<name>T1GGP7_MEGSC</name>